<dbReference type="SUPFAM" id="SSF69336">
    <property type="entry name" value="Alpha subunit of glutamate synthase, C-terminal domain"/>
    <property type="match status" value="1"/>
</dbReference>
<organism evidence="5">
    <name type="scientific">Thermofilum pendens</name>
    <dbReference type="NCBI Taxonomy" id="2269"/>
    <lineage>
        <taxon>Archaea</taxon>
        <taxon>Thermoproteota</taxon>
        <taxon>Thermoprotei</taxon>
        <taxon>Thermofilales</taxon>
        <taxon>Thermofilaceae</taxon>
        <taxon>Thermofilum</taxon>
    </lineage>
</organism>
<dbReference type="AlphaFoldDB" id="A0A7C1PLN0"/>
<reference evidence="5" key="1">
    <citation type="journal article" date="2020" name="mSystems">
        <title>Genome- and Community-Level Interaction Insights into Carbon Utilization and Element Cycling Functions of Hydrothermarchaeota in Hydrothermal Sediment.</title>
        <authorList>
            <person name="Zhou Z."/>
            <person name="Liu Y."/>
            <person name="Xu W."/>
            <person name="Pan J."/>
            <person name="Luo Z.H."/>
            <person name="Li M."/>
        </authorList>
    </citation>
    <scope>NUCLEOTIDE SEQUENCE [LARGE SCALE GENOMIC DNA]</scope>
    <source>
        <strain evidence="5">SpSt-25</strain>
    </source>
</reference>
<dbReference type="GO" id="GO:0019386">
    <property type="term" value="P:methanogenesis, from carbon dioxide"/>
    <property type="evidence" value="ECO:0007669"/>
    <property type="project" value="UniProtKB-UniPathway"/>
</dbReference>
<dbReference type="InterPro" id="IPR017550">
    <property type="entry name" value="Formylmethanofuran_DH_suC"/>
</dbReference>
<gene>
    <name evidence="5" type="ORF">ENP77_01485</name>
</gene>
<dbReference type="GO" id="GO:0046914">
    <property type="term" value="F:transition metal ion binding"/>
    <property type="evidence" value="ECO:0007669"/>
    <property type="project" value="InterPro"/>
</dbReference>
<dbReference type="Gene3D" id="2.160.20.60">
    <property type="entry name" value="Glutamate synthase, alpha subunit, C-terminal domain"/>
    <property type="match status" value="1"/>
</dbReference>
<comment type="caution">
    <text evidence="5">The sequence shown here is derived from an EMBL/GenBank/DDBJ whole genome shotgun (WGS) entry which is preliminary data.</text>
</comment>
<proteinExistence type="predicted"/>
<dbReference type="InterPro" id="IPR002489">
    <property type="entry name" value="Glu_synth_asu_C"/>
</dbReference>
<feature type="domain" description="Glutamate synthase alpha subunit C-terminal" evidence="4">
    <location>
        <begin position="94"/>
        <end position="220"/>
    </location>
</feature>
<dbReference type="PANTHER" id="PTHR39673:SF5">
    <property type="entry name" value="TUNGSTEN-CONTAINING FORMYLMETHANOFURAN DEHYDROGENASE 2 SUBUNIT C"/>
    <property type="match status" value="1"/>
</dbReference>
<evidence type="ECO:0000256" key="3">
    <source>
        <dbReference type="ARBA" id="ARBA00048228"/>
    </source>
</evidence>
<dbReference type="NCBIfam" id="TIGR03122">
    <property type="entry name" value="one_C_dehyd_C"/>
    <property type="match status" value="1"/>
</dbReference>
<comment type="catalytic activity">
    <reaction evidence="3">
        <text>N-formylmethanofuran + 2 oxidized [2Fe-2S]-[ferredoxin] + H2O = methanofuran + 2 reduced [2Fe-2S]-[ferredoxin] + CO2 + H(+)</text>
        <dbReference type="Rhea" id="RHEA:19841"/>
        <dbReference type="Rhea" id="RHEA-COMP:10000"/>
        <dbReference type="Rhea" id="RHEA-COMP:10001"/>
        <dbReference type="ChEBI" id="CHEBI:15377"/>
        <dbReference type="ChEBI" id="CHEBI:15378"/>
        <dbReference type="ChEBI" id="CHEBI:16526"/>
        <dbReference type="ChEBI" id="CHEBI:33737"/>
        <dbReference type="ChEBI" id="CHEBI:33738"/>
        <dbReference type="ChEBI" id="CHEBI:57727"/>
        <dbReference type="ChEBI" id="CHEBI:58151"/>
        <dbReference type="EC" id="1.2.7.12"/>
    </reaction>
</comment>
<comment type="pathway">
    <text evidence="1">One-carbon metabolism; methanogenesis from CO(2); 5,10-methenyl-5,6,7,8-tetrahydromethanopterin from CO(2): step 1/3.</text>
</comment>
<evidence type="ECO:0000256" key="2">
    <source>
        <dbReference type="ARBA" id="ARBA00012692"/>
    </source>
</evidence>
<protein>
    <recommendedName>
        <fullName evidence="2">formylmethanofuran dehydrogenase</fullName>
        <ecNumber evidence="2">1.2.7.12</ecNumber>
    </recommendedName>
</protein>
<dbReference type="Pfam" id="PF01493">
    <property type="entry name" value="GXGXG"/>
    <property type="match status" value="1"/>
</dbReference>
<dbReference type="UniPathway" id="UPA00640">
    <property type="reaction ID" value="UER00692"/>
</dbReference>
<dbReference type="PANTHER" id="PTHR39673">
    <property type="entry name" value="TUNGSTEN FORMYLMETHANOFURAN DEHYDROGENASE, SUBUNIT C (FWDC)"/>
    <property type="match status" value="1"/>
</dbReference>
<dbReference type="InterPro" id="IPR036485">
    <property type="entry name" value="Glu_synth_asu_C_sf"/>
</dbReference>
<dbReference type="GO" id="GO:0018493">
    <property type="term" value="F:formylmethanofuran dehydrogenase activity"/>
    <property type="evidence" value="ECO:0007669"/>
    <property type="project" value="UniProtKB-EC"/>
</dbReference>
<sequence length="291" mass="30462">MSGVSSAVFSLHLRVKPAVLIDARNITPDRFAGRELSELRNIVVLEGGRKTRLSELFDIDGPEKAPSDPGQVTIVFETGSDKLCFIGYRMSKGRIVVKGDAGHLVGYRMRGGSIVVEGSARDYVGAKMRDGTIEVYGSVGHRVGGKLPGEKPGKGMKGGTIAVRGNAGSEAGFGMERGVIIIEGSAGNLVGADMLGGSVVVKGDCGLYPGAGMSGGRVVVGGRVGAILPSFYADSMVPSISVRGIKLDKPFMLFIGDVVVGGKGLLYVSYDDNRELLSYYKSLIEGEGVEV</sequence>
<name>A0A7C1PLN0_THEPE</name>
<dbReference type="EMBL" id="DSKP01000053">
    <property type="protein sequence ID" value="HEB48454.1"/>
    <property type="molecule type" value="Genomic_DNA"/>
</dbReference>
<accession>A0A7C1PLN0</accession>
<evidence type="ECO:0000259" key="4">
    <source>
        <dbReference type="Pfam" id="PF01493"/>
    </source>
</evidence>
<dbReference type="EC" id="1.2.7.12" evidence="2"/>
<evidence type="ECO:0000256" key="1">
    <source>
        <dbReference type="ARBA" id="ARBA00004830"/>
    </source>
</evidence>
<evidence type="ECO:0000313" key="5">
    <source>
        <dbReference type="EMBL" id="HEB48454.1"/>
    </source>
</evidence>